<dbReference type="GeneID" id="63760322"/>
<keyword evidence="2" id="KW-1185">Reference proteome</keyword>
<evidence type="ECO:0000313" key="2">
    <source>
        <dbReference type="Proteomes" id="UP000184356"/>
    </source>
</evidence>
<dbReference type="AlphaFoldDB" id="A0A1L9TXH2"/>
<accession>A0A1L9TXH2</accession>
<evidence type="ECO:0008006" key="3">
    <source>
        <dbReference type="Google" id="ProtNLM"/>
    </source>
</evidence>
<organism evidence="1 2">
    <name type="scientific">Aspergillus sydowii CBS 593.65</name>
    <dbReference type="NCBI Taxonomy" id="1036612"/>
    <lineage>
        <taxon>Eukaryota</taxon>
        <taxon>Fungi</taxon>
        <taxon>Dikarya</taxon>
        <taxon>Ascomycota</taxon>
        <taxon>Pezizomycotina</taxon>
        <taxon>Eurotiomycetes</taxon>
        <taxon>Eurotiomycetidae</taxon>
        <taxon>Eurotiales</taxon>
        <taxon>Aspergillaceae</taxon>
        <taxon>Aspergillus</taxon>
        <taxon>Aspergillus subgen. Nidulantes</taxon>
    </lineage>
</organism>
<sequence>MSVTHKIAPKGDTILVVTNPNVSFSRQRPQTKSQMTPTKRSVTQKALSGDWKEATSLRATGSTEIETSDWDTEALLLLLRIFHCRLSDLPKTITTELLAKLCTLVDYYECHSILDFVSERWYQSQYVGTSSVNINLVHLISNGTLEATLKLYWEA</sequence>
<dbReference type="EMBL" id="KV878582">
    <property type="protein sequence ID" value="OJJ64105.1"/>
    <property type="molecule type" value="Genomic_DNA"/>
</dbReference>
<proteinExistence type="predicted"/>
<dbReference type="OrthoDB" id="5326346at2759"/>
<dbReference type="Proteomes" id="UP000184356">
    <property type="component" value="Unassembled WGS sequence"/>
</dbReference>
<dbReference type="RefSeq" id="XP_040707911.1">
    <property type="nucleotide sequence ID" value="XM_040844249.1"/>
</dbReference>
<name>A0A1L9TXH2_9EURO</name>
<evidence type="ECO:0000313" key="1">
    <source>
        <dbReference type="EMBL" id="OJJ64105.1"/>
    </source>
</evidence>
<dbReference type="STRING" id="1036612.A0A1L9TXH2"/>
<gene>
    <name evidence="1" type="ORF">ASPSYDRAFT_26130</name>
</gene>
<dbReference type="VEuPathDB" id="FungiDB:ASPSYDRAFT_26130"/>
<reference evidence="2" key="1">
    <citation type="journal article" date="2017" name="Genome Biol.">
        <title>Comparative genomics reveals high biological diversity and specific adaptations in the industrially and medically important fungal genus Aspergillus.</title>
        <authorList>
            <person name="de Vries R.P."/>
            <person name="Riley R."/>
            <person name="Wiebenga A."/>
            <person name="Aguilar-Osorio G."/>
            <person name="Amillis S."/>
            <person name="Uchima C.A."/>
            <person name="Anderluh G."/>
            <person name="Asadollahi M."/>
            <person name="Askin M."/>
            <person name="Barry K."/>
            <person name="Battaglia E."/>
            <person name="Bayram O."/>
            <person name="Benocci T."/>
            <person name="Braus-Stromeyer S.A."/>
            <person name="Caldana C."/>
            <person name="Canovas D."/>
            <person name="Cerqueira G.C."/>
            <person name="Chen F."/>
            <person name="Chen W."/>
            <person name="Choi C."/>
            <person name="Clum A."/>
            <person name="Dos Santos R.A."/>
            <person name="Damasio A.R."/>
            <person name="Diallinas G."/>
            <person name="Emri T."/>
            <person name="Fekete E."/>
            <person name="Flipphi M."/>
            <person name="Freyberg S."/>
            <person name="Gallo A."/>
            <person name="Gournas C."/>
            <person name="Habgood R."/>
            <person name="Hainaut M."/>
            <person name="Harispe M.L."/>
            <person name="Henrissat B."/>
            <person name="Hilden K.S."/>
            <person name="Hope R."/>
            <person name="Hossain A."/>
            <person name="Karabika E."/>
            <person name="Karaffa L."/>
            <person name="Karanyi Z."/>
            <person name="Krasevec N."/>
            <person name="Kuo A."/>
            <person name="Kusch H."/>
            <person name="LaButti K."/>
            <person name="Lagendijk E.L."/>
            <person name="Lapidus A."/>
            <person name="Levasseur A."/>
            <person name="Lindquist E."/>
            <person name="Lipzen A."/>
            <person name="Logrieco A.F."/>
            <person name="MacCabe A."/>
            <person name="Maekelae M.R."/>
            <person name="Malavazi I."/>
            <person name="Melin P."/>
            <person name="Meyer V."/>
            <person name="Mielnichuk N."/>
            <person name="Miskei M."/>
            <person name="Molnar A.P."/>
            <person name="Mule G."/>
            <person name="Ngan C.Y."/>
            <person name="Orejas M."/>
            <person name="Orosz E."/>
            <person name="Ouedraogo J.P."/>
            <person name="Overkamp K.M."/>
            <person name="Park H.-S."/>
            <person name="Perrone G."/>
            <person name="Piumi F."/>
            <person name="Punt P.J."/>
            <person name="Ram A.F."/>
            <person name="Ramon A."/>
            <person name="Rauscher S."/>
            <person name="Record E."/>
            <person name="Riano-Pachon D.M."/>
            <person name="Robert V."/>
            <person name="Roehrig J."/>
            <person name="Ruller R."/>
            <person name="Salamov A."/>
            <person name="Salih N.S."/>
            <person name="Samson R.A."/>
            <person name="Sandor E."/>
            <person name="Sanguinetti M."/>
            <person name="Schuetze T."/>
            <person name="Sepcic K."/>
            <person name="Shelest E."/>
            <person name="Sherlock G."/>
            <person name="Sophianopoulou V."/>
            <person name="Squina F.M."/>
            <person name="Sun H."/>
            <person name="Susca A."/>
            <person name="Todd R.B."/>
            <person name="Tsang A."/>
            <person name="Unkles S.E."/>
            <person name="van de Wiele N."/>
            <person name="van Rossen-Uffink D."/>
            <person name="Oliveira J.V."/>
            <person name="Vesth T.C."/>
            <person name="Visser J."/>
            <person name="Yu J.-H."/>
            <person name="Zhou M."/>
            <person name="Andersen M.R."/>
            <person name="Archer D.B."/>
            <person name="Baker S.E."/>
            <person name="Benoit I."/>
            <person name="Brakhage A.A."/>
            <person name="Braus G.H."/>
            <person name="Fischer R."/>
            <person name="Frisvad J.C."/>
            <person name="Goldman G.H."/>
            <person name="Houbraken J."/>
            <person name="Oakley B."/>
            <person name="Pocsi I."/>
            <person name="Scazzocchio C."/>
            <person name="Seiboth B."/>
            <person name="vanKuyk P.A."/>
            <person name="Wortman J."/>
            <person name="Dyer P.S."/>
            <person name="Grigoriev I.V."/>
        </authorList>
    </citation>
    <scope>NUCLEOTIDE SEQUENCE [LARGE SCALE GENOMIC DNA]</scope>
    <source>
        <strain evidence="2">CBS 593.65</strain>
    </source>
</reference>
<protein>
    <recommendedName>
        <fullName evidence="3">BTB domain-containing protein</fullName>
    </recommendedName>
</protein>